<gene>
    <name evidence="3" type="ORF">SE15_06880</name>
</gene>
<evidence type="ECO:0000313" key="4">
    <source>
        <dbReference type="Proteomes" id="UP000050544"/>
    </source>
</evidence>
<sequence length="317" mass="33081">MNQQPVLPYRLLSRILYFFGVVALLAGLGLSLLATPVGAQGPQKDQDLQLNLSHIKCVDGRVEIHFVLLNVPKGVTPGNLTFTYNDGTSTHTVTVSPGSRNGNVWHYYSYRAPGYYNVTAASVSVNGQTVTLHNPGSYAGTYCTPPTQASPSPTTVTPEPTTVTPPPTTETPEPTTVTPSPTTEAPEPTTETPVPTTPTEATVLPPGDTSTPAPSETVVPTTETPVITEEPPVSTETAIVPPTGQDPTATPQPSVAPTLPPPPAPSSGQPGLLIPVTGADQTQSTPPIASFLTFLGMALLGLGLLTQSAARRVEVRR</sequence>
<dbReference type="RefSeq" id="WP_054521378.1">
    <property type="nucleotide sequence ID" value="NZ_LGKO01000003.1"/>
</dbReference>
<reference evidence="3 4" key="1">
    <citation type="submission" date="2015-07" db="EMBL/GenBank/DDBJ databases">
        <title>Whole genome sequence of Thermanaerothrix daxensis DSM 23592.</title>
        <authorList>
            <person name="Hemp J."/>
            <person name="Ward L.M."/>
            <person name="Pace L.A."/>
            <person name="Fischer W.W."/>
        </authorList>
    </citation>
    <scope>NUCLEOTIDE SEQUENCE [LARGE SCALE GENOMIC DNA]</scope>
    <source>
        <strain evidence="3 4">GNS-1</strain>
    </source>
</reference>
<keyword evidence="4" id="KW-1185">Reference proteome</keyword>
<dbReference type="STRING" id="869279.SE15_06880"/>
<keyword evidence="2" id="KW-0472">Membrane</keyword>
<protein>
    <submittedName>
        <fullName evidence="3">Uncharacterized protein</fullName>
    </submittedName>
</protein>
<feature type="transmembrane region" description="Helical" evidence="2">
    <location>
        <begin position="288"/>
        <end position="310"/>
    </location>
</feature>
<keyword evidence="2" id="KW-1133">Transmembrane helix</keyword>
<dbReference type="Proteomes" id="UP000050544">
    <property type="component" value="Unassembled WGS sequence"/>
</dbReference>
<dbReference type="PATRIC" id="fig|869279.4.peg.2774"/>
<evidence type="ECO:0000256" key="2">
    <source>
        <dbReference type="SAM" id="Phobius"/>
    </source>
</evidence>
<dbReference type="AlphaFoldDB" id="A0A0P6XJW9"/>
<name>A0A0P6XJW9_9CHLR</name>
<accession>A0A0P6XJW9</accession>
<dbReference type="EMBL" id="LGKO01000003">
    <property type="protein sequence ID" value="KPL83397.1"/>
    <property type="molecule type" value="Genomic_DNA"/>
</dbReference>
<feature type="compositionally biased region" description="Low complexity" evidence="1">
    <location>
        <begin position="170"/>
        <end position="237"/>
    </location>
</feature>
<evidence type="ECO:0000313" key="3">
    <source>
        <dbReference type="EMBL" id="KPL83397.1"/>
    </source>
</evidence>
<feature type="compositionally biased region" description="Low complexity" evidence="1">
    <location>
        <begin position="144"/>
        <end position="162"/>
    </location>
</feature>
<organism evidence="3 4">
    <name type="scientific">Thermanaerothrix daxensis</name>
    <dbReference type="NCBI Taxonomy" id="869279"/>
    <lineage>
        <taxon>Bacteria</taxon>
        <taxon>Bacillati</taxon>
        <taxon>Chloroflexota</taxon>
        <taxon>Anaerolineae</taxon>
        <taxon>Anaerolineales</taxon>
        <taxon>Anaerolineaceae</taxon>
        <taxon>Thermanaerothrix</taxon>
    </lineage>
</organism>
<proteinExistence type="predicted"/>
<feature type="region of interest" description="Disordered" evidence="1">
    <location>
        <begin position="142"/>
        <end position="271"/>
    </location>
</feature>
<evidence type="ECO:0000256" key="1">
    <source>
        <dbReference type="SAM" id="MobiDB-lite"/>
    </source>
</evidence>
<comment type="caution">
    <text evidence="3">The sequence shown here is derived from an EMBL/GenBank/DDBJ whole genome shotgun (WGS) entry which is preliminary data.</text>
</comment>
<keyword evidence="2" id="KW-0812">Transmembrane</keyword>